<accession>A0A0C9R7A0</accession>
<evidence type="ECO:0000256" key="1">
    <source>
        <dbReference type="SAM" id="MobiDB-lite"/>
    </source>
</evidence>
<evidence type="ECO:0000256" key="2">
    <source>
        <dbReference type="SAM" id="SignalP"/>
    </source>
</evidence>
<keyword evidence="2" id="KW-0732">Signal</keyword>
<reference evidence="3" key="1">
    <citation type="journal article" date="2015" name="Mar. Biotechnol.">
        <title>High conopeptide diversity in Conus tribblei revealed through analysis of venom duct transcriptome using two high-throughput sequencing platforms.</title>
        <authorList>
            <person name="Barghi N."/>
            <person name="Concepcion G.P."/>
            <person name="Olivera B.M."/>
            <person name="Lluisma A.O."/>
        </authorList>
    </citation>
    <scope>NUCLEOTIDE SEQUENCE</scope>
    <source>
        <tissue evidence="3">Venom duct</tissue>
    </source>
</reference>
<feature type="region of interest" description="Disordered" evidence="1">
    <location>
        <begin position="49"/>
        <end position="83"/>
    </location>
</feature>
<name>A0A0C9R7A0_CONTD</name>
<evidence type="ECO:0000313" key="3">
    <source>
        <dbReference type="EMBL" id="JAG92875.1"/>
    </source>
</evidence>
<dbReference type="AlphaFoldDB" id="A0A0C9R7A0"/>
<feature type="signal peptide" evidence="2">
    <location>
        <begin position="1"/>
        <end position="25"/>
    </location>
</feature>
<dbReference type="EMBL" id="GCJM01000003">
    <property type="protein sequence ID" value="JAG92875.1"/>
    <property type="molecule type" value="Transcribed_RNA"/>
</dbReference>
<sequence length="119" mass="13347">MQFFTCLSLLVPLMLFFHLTHSVTADHDHEAAATEVRSADHTLKRLVHHHVHQAPKRGPGLSRTSAVHGLHNDDNDNDGGKTKRTDDLSVTLDLWLLAEQLNLEKKIKESKAKLDSLGR</sequence>
<protein>
    <submittedName>
        <fullName evidence="3">Ctr_106_T conopeptide</fullName>
    </submittedName>
</protein>
<feature type="chain" id="PRO_5002201703" evidence="2">
    <location>
        <begin position="26"/>
        <end position="119"/>
    </location>
</feature>
<proteinExistence type="predicted"/>
<organism evidence="3">
    <name type="scientific">Conus tribblei</name>
    <name type="common">Tribble's cone</name>
    <name type="synonym">Splinoconus tribblei</name>
    <dbReference type="NCBI Taxonomy" id="101761"/>
    <lineage>
        <taxon>Eukaryota</taxon>
        <taxon>Metazoa</taxon>
        <taxon>Spiralia</taxon>
        <taxon>Lophotrochozoa</taxon>
        <taxon>Mollusca</taxon>
        <taxon>Gastropoda</taxon>
        <taxon>Caenogastropoda</taxon>
        <taxon>Neogastropoda</taxon>
        <taxon>Conoidea</taxon>
        <taxon>Conidae</taxon>
        <taxon>Conus</taxon>
        <taxon>Splinoconus</taxon>
    </lineage>
</organism>
<feature type="compositionally biased region" description="Basic and acidic residues" evidence="1">
    <location>
        <begin position="70"/>
        <end position="83"/>
    </location>
</feature>